<evidence type="ECO:0000256" key="3">
    <source>
        <dbReference type="ARBA" id="ARBA00022771"/>
    </source>
</evidence>
<dbReference type="InterPro" id="IPR006578">
    <property type="entry name" value="MADF-dom"/>
</dbReference>
<evidence type="ECO:0000313" key="7">
    <source>
        <dbReference type="EMBL" id="SOQ45842.1"/>
    </source>
</evidence>
<evidence type="ECO:0000256" key="5">
    <source>
        <dbReference type="PROSITE-ProRule" id="PRU00042"/>
    </source>
</evidence>
<dbReference type="PROSITE" id="PS50157">
    <property type="entry name" value="ZINC_FINGER_C2H2_2"/>
    <property type="match status" value="4"/>
</dbReference>
<dbReference type="SUPFAM" id="SSF57667">
    <property type="entry name" value="beta-beta-alpha zinc fingers"/>
    <property type="match status" value="2"/>
</dbReference>
<name>A0A2H1VZ76_SPOFR</name>
<dbReference type="PANTHER" id="PTHR24379">
    <property type="entry name" value="KRAB AND ZINC FINGER DOMAIN-CONTAINING"/>
    <property type="match status" value="1"/>
</dbReference>
<dbReference type="AlphaFoldDB" id="A0A2H1VZ76"/>
<sequence>MDNEDHNFINVSHMKSDEYSESVNITLETGDPLKELRVESNKPKCYRLDRLVFAEPLANISNDVNAEDIEEHNPITVVDNVMVQTEAGKKYKKYLIDFNASSLQCPQPNCSRIFATSKLLKAHIRKVHCADKQKYICEQCGRGFAARYLLQRHLVVHSGVLLECSVCAVKLRGRTGLTNHLRSHLNIRAHECEVCKKKFTRASTCATHIKFVHKQGLLGCDQCAQQQLESLHAMRMWMDSRHRPSKASGSGISPTGPHLWWSDGSLRRARNATRRMHGVWFCSGGELPLLAVRRPALTVAGDRPRSPTPGDGDGIKSSLIITEVKKRPCLFDTNDPNYGDRTEKARSWEEVCNCVVPGWAALGQAEKFAAGMLNDVFINRPIRGCERAAGARAALMITETGRLAHPLLHRTYNTNGENFHVRILENRIRIQS</sequence>
<dbReference type="InterPro" id="IPR036236">
    <property type="entry name" value="Znf_C2H2_sf"/>
</dbReference>
<dbReference type="Gene3D" id="3.30.160.60">
    <property type="entry name" value="Classic Zinc Finger"/>
    <property type="match status" value="3"/>
</dbReference>
<evidence type="ECO:0000256" key="2">
    <source>
        <dbReference type="ARBA" id="ARBA00022737"/>
    </source>
</evidence>
<feature type="domain" description="C2H2-type" evidence="6">
    <location>
        <begin position="190"/>
        <end position="213"/>
    </location>
</feature>
<dbReference type="Pfam" id="PF00096">
    <property type="entry name" value="zf-C2H2"/>
    <property type="match status" value="2"/>
</dbReference>
<organism evidence="7">
    <name type="scientific">Spodoptera frugiperda</name>
    <name type="common">Fall armyworm</name>
    <dbReference type="NCBI Taxonomy" id="7108"/>
    <lineage>
        <taxon>Eukaryota</taxon>
        <taxon>Metazoa</taxon>
        <taxon>Ecdysozoa</taxon>
        <taxon>Arthropoda</taxon>
        <taxon>Hexapoda</taxon>
        <taxon>Insecta</taxon>
        <taxon>Pterygota</taxon>
        <taxon>Neoptera</taxon>
        <taxon>Endopterygota</taxon>
        <taxon>Lepidoptera</taxon>
        <taxon>Glossata</taxon>
        <taxon>Ditrysia</taxon>
        <taxon>Noctuoidea</taxon>
        <taxon>Noctuidae</taxon>
        <taxon>Amphipyrinae</taxon>
        <taxon>Spodoptera</taxon>
    </lineage>
</organism>
<feature type="domain" description="C2H2-type" evidence="6">
    <location>
        <begin position="135"/>
        <end position="159"/>
    </location>
</feature>
<dbReference type="SMART" id="SM00355">
    <property type="entry name" value="ZnF_C2H2"/>
    <property type="match status" value="4"/>
</dbReference>
<gene>
    <name evidence="7" type="ORF">SFRICE_014304</name>
</gene>
<feature type="domain" description="C2H2-type" evidence="6">
    <location>
        <begin position="103"/>
        <end position="133"/>
    </location>
</feature>
<dbReference type="PANTHER" id="PTHR24379:SF121">
    <property type="entry name" value="C2H2-TYPE DOMAIN-CONTAINING PROTEIN"/>
    <property type="match status" value="1"/>
</dbReference>
<dbReference type="EMBL" id="ODYU01005209">
    <property type="protein sequence ID" value="SOQ45842.1"/>
    <property type="molecule type" value="Genomic_DNA"/>
</dbReference>
<evidence type="ECO:0000256" key="1">
    <source>
        <dbReference type="ARBA" id="ARBA00022723"/>
    </source>
</evidence>
<evidence type="ECO:0000256" key="4">
    <source>
        <dbReference type="ARBA" id="ARBA00022833"/>
    </source>
</evidence>
<dbReference type="Pfam" id="PF12874">
    <property type="entry name" value="zf-met"/>
    <property type="match status" value="1"/>
</dbReference>
<proteinExistence type="predicted"/>
<keyword evidence="2" id="KW-0677">Repeat</keyword>
<protein>
    <submittedName>
        <fullName evidence="7">SFRICE_014304</fullName>
    </submittedName>
</protein>
<dbReference type="GO" id="GO:0008270">
    <property type="term" value="F:zinc ion binding"/>
    <property type="evidence" value="ECO:0007669"/>
    <property type="project" value="UniProtKB-KW"/>
</dbReference>
<evidence type="ECO:0000259" key="6">
    <source>
        <dbReference type="PROSITE" id="PS50157"/>
    </source>
</evidence>
<dbReference type="InterPro" id="IPR013087">
    <property type="entry name" value="Znf_C2H2_type"/>
</dbReference>
<keyword evidence="4" id="KW-0862">Zinc</keyword>
<dbReference type="Pfam" id="PF10545">
    <property type="entry name" value="MADF_DNA_bdg"/>
    <property type="match status" value="1"/>
</dbReference>
<dbReference type="PROSITE" id="PS00028">
    <property type="entry name" value="ZINC_FINGER_C2H2_1"/>
    <property type="match status" value="4"/>
</dbReference>
<feature type="domain" description="C2H2-type" evidence="6">
    <location>
        <begin position="162"/>
        <end position="189"/>
    </location>
</feature>
<keyword evidence="1" id="KW-0479">Metal-binding</keyword>
<accession>A0A2H1VZ76</accession>
<reference evidence="7" key="1">
    <citation type="submission" date="2016-07" db="EMBL/GenBank/DDBJ databases">
        <authorList>
            <person name="Bretaudeau A."/>
        </authorList>
    </citation>
    <scope>NUCLEOTIDE SEQUENCE</scope>
    <source>
        <strain evidence="7">Rice</strain>
        <tissue evidence="7">Whole body</tissue>
    </source>
</reference>
<keyword evidence="3 5" id="KW-0863">Zinc-finger</keyword>